<dbReference type="AlphaFoldDB" id="A0AAD4CTL7"/>
<evidence type="ECO:0000256" key="1">
    <source>
        <dbReference type="SAM" id="MobiDB-lite"/>
    </source>
</evidence>
<feature type="compositionally biased region" description="Polar residues" evidence="1">
    <location>
        <begin position="1"/>
        <end position="13"/>
    </location>
</feature>
<evidence type="ECO:0000313" key="3">
    <source>
        <dbReference type="Proteomes" id="UP001194746"/>
    </source>
</evidence>
<sequence length="87" mass="9593">MTSSSGPKNNFSRRNQHQRFPPTAPKSPSYHDRIMWDAPLLPSQTQSTNNQKKPSSPEVVMRDAPPLSGGLGATIYNSPFSILKKPS</sequence>
<name>A0AAD4CTL7_ASPNN</name>
<evidence type="ECO:0000313" key="2">
    <source>
        <dbReference type="EMBL" id="KAF9892475.1"/>
    </source>
</evidence>
<organism evidence="2 3">
    <name type="scientific">Aspergillus nanangensis</name>
    <dbReference type="NCBI Taxonomy" id="2582783"/>
    <lineage>
        <taxon>Eukaryota</taxon>
        <taxon>Fungi</taxon>
        <taxon>Dikarya</taxon>
        <taxon>Ascomycota</taxon>
        <taxon>Pezizomycotina</taxon>
        <taxon>Eurotiomycetes</taxon>
        <taxon>Eurotiomycetidae</taxon>
        <taxon>Eurotiales</taxon>
        <taxon>Aspergillaceae</taxon>
        <taxon>Aspergillus</taxon>
        <taxon>Aspergillus subgen. Circumdati</taxon>
    </lineage>
</organism>
<comment type="caution">
    <text evidence="2">The sequence shown here is derived from an EMBL/GenBank/DDBJ whole genome shotgun (WGS) entry which is preliminary data.</text>
</comment>
<dbReference type="Proteomes" id="UP001194746">
    <property type="component" value="Unassembled WGS sequence"/>
</dbReference>
<proteinExistence type="predicted"/>
<protein>
    <submittedName>
        <fullName evidence="2">Uncharacterized protein</fullName>
    </submittedName>
</protein>
<feature type="compositionally biased region" description="Polar residues" evidence="1">
    <location>
        <begin position="42"/>
        <end position="54"/>
    </location>
</feature>
<keyword evidence="3" id="KW-1185">Reference proteome</keyword>
<reference evidence="2" key="1">
    <citation type="journal article" date="2019" name="Beilstein J. Org. Chem.">
        <title>Nanangenines: drimane sesquiterpenoids as the dominant metabolite cohort of a novel Australian fungus, Aspergillus nanangensis.</title>
        <authorList>
            <person name="Lacey H.J."/>
            <person name="Gilchrist C.L.M."/>
            <person name="Crombie A."/>
            <person name="Kalaitzis J.A."/>
            <person name="Vuong D."/>
            <person name="Rutledge P.J."/>
            <person name="Turner P."/>
            <person name="Pitt J.I."/>
            <person name="Lacey E."/>
            <person name="Chooi Y.H."/>
            <person name="Piggott A.M."/>
        </authorList>
    </citation>
    <scope>NUCLEOTIDE SEQUENCE</scope>
    <source>
        <strain evidence="2">MST-FP2251</strain>
    </source>
</reference>
<gene>
    <name evidence="2" type="ORF">FE257_001584</name>
</gene>
<feature type="region of interest" description="Disordered" evidence="1">
    <location>
        <begin position="1"/>
        <end position="78"/>
    </location>
</feature>
<reference evidence="2" key="2">
    <citation type="submission" date="2020-02" db="EMBL/GenBank/DDBJ databases">
        <authorList>
            <person name="Gilchrist C.L.M."/>
            <person name="Chooi Y.-H."/>
        </authorList>
    </citation>
    <scope>NUCLEOTIDE SEQUENCE</scope>
    <source>
        <strain evidence="2">MST-FP2251</strain>
    </source>
</reference>
<dbReference type="EMBL" id="VCAU01000012">
    <property type="protein sequence ID" value="KAF9892475.1"/>
    <property type="molecule type" value="Genomic_DNA"/>
</dbReference>
<accession>A0AAD4CTL7</accession>